<keyword evidence="1 4" id="KW-0378">Hydrolase</keyword>
<feature type="binding site" evidence="2">
    <location>
        <position position="138"/>
    </location>
    <ligand>
        <name>Mn(2+)</name>
        <dbReference type="ChEBI" id="CHEBI:29035"/>
        <label>2</label>
    </ligand>
</feature>
<dbReference type="FunFam" id="3.30.70.360:FF:000001">
    <property type="entry name" value="N-acetyldiaminopimelate deacetylase"/>
    <property type="match status" value="1"/>
</dbReference>
<keyword evidence="2" id="KW-0464">Manganese</keyword>
<dbReference type="PANTHER" id="PTHR11014">
    <property type="entry name" value="PEPTIDASE M20 FAMILY MEMBER"/>
    <property type="match status" value="1"/>
</dbReference>
<dbReference type="STRING" id="1121266.SAMN02745883_01704"/>
<dbReference type="CDD" id="cd03886">
    <property type="entry name" value="M20_Acy1"/>
    <property type="match status" value="1"/>
</dbReference>
<keyword evidence="5" id="KW-1185">Reference proteome</keyword>
<dbReference type="NCBIfam" id="TIGR01891">
    <property type="entry name" value="amidohydrolases"/>
    <property type="match status" value="1"/>
</dbReference>
<dbReference type="Pfam" id="PF07687">
    <property type="entry name" value="M20_dimer"/>
    <property type="match status" value="1"/>
</dbReference>
<dbReference type="GO" id="GO:0019877">
    <property type="term" value="P:diaminopimelate biosynthetic process"/>
    <property type="evidence" value="ECO:0007669"/>
    <property type="project" value="UniProtKB-ARBA"/>
</dbReference>
<gene>
    <name evidence="4" type="ORF">SAMN02745883_01704</name>
</gene>
<organism evidence="4 5">
    <name type="scientific">Caminicella sporogenes DSM 14501</name>
    <dbReference type="NCBI Taxonomy" id="1121266"/>
    <lineage>
        <taxon>Bacteria</taxon>
        <taxon>Bacillati</taxon>
        <taxon>Bacillota</taxon>
        <taxon>Clostridia</taxon>
        <taxon>Peptostreptococcales</taxon>
        <taxon>Caminicellaceae</taxon>
        <taxon>Caminicella</taxon>
    </lineage>
</organism>
<dbReference type="InterPro" id="IPR017439">
    <property type="entry name" value="Amidohydrolase"/>
</dbReference>
<sequence>MIQVCKEIENLSDEIINIRRYLHQIPELGFEEYETSKYIAKYLEDIGIQVYKNVAKTGVVGYIRGNNPKRTVAFRADIDALPVEENTKVPYCSKYLGKMHACGHDGHTAILLGLAKYLSLNKDKLRDNVLLIFQPAEEGPGGAEVIIREGILKKFKVDCIYGLHLYPEVEEGKVALRSGPLMAQTGEFDIYIYGKSGHGAIPQNAVDSIIISADVINSLQTIISRSINPIKPAVLTIGRIEGGERRNVIAGKVVLEGTIRAFEESVYNKIKDRMIEILKGKEIVHNCKIELIFRDMYPPVNNDENMVNRFIDIIGKENIEIIDPQMISEDYSYYQRELPGLFFFLGVRNEKEGYIYPLHNSQFNFNERVLAMGVQIYVNLLKGNGYIS</sequence>
<feature type="binding site" evidence="2">
    <location>
        <position position="102"/>
    </location>
    <ligand>
        <name>Mn(2+)</name>
        <dbReference type="ChEBI" id="CHEBI:29035"/>
        <label>2</label>
    </ligand>
</feature>
<protein>
    <submittedName>
        <fullName evidence="4">Hippurate hydrolase</fullName>
    </submittedName>
</protein>
<dbReference type="Proteomes" id="UP000184082">
    <property type="component" value="Unassembled WGS sequence"/>
</dbReference>
<evidence type="ECO:0000256" key="1">
    <source>
        <dbReference type="ARBA" id="ARBA00022801"/>
    </source>
</evidence>
<dbReference type="SUPFAM" id="SSF55031">
    <property type="entry name" value="Bacterial exopeptidase dimerisation domain"/>
    <property type="match status" value="1"/>
</dbReference>
<proteinExistence type="predicted"/>
<dbReference type="PIRSF" id="PIRSF005962">
    <property type="entry name" value="Pept_M20D_amidohydro"/>
    <property type="match status" value="1"/>
</dbReference>
<feature type="binding site" evidence="2">
    <location>
        <position position="104"/>
    </location>
    <ligand>
        <name>Mn(2+)</name>
        <dbReference type="ChEBI" id="CHEBI:29035"/>
        <label>2</label>
    </ligand>
</feature>
<evidence type="ECO:0000313" key="5">
    <source>
        <dbReference type="Proteomes" id="UP000184082"/>
    </source>
</evidence>
<dbReference type="InterPro" id="IPR002933">
    <property type="entry name" value="Peptidase_M20"/>
</dbReference>
<accession>A0A1M6R5K9</accession>
<dbReference type="EMBL" id="FRAJ01000013">
    <property type="protein sequence ID" value="SHK27761.1"/>
    <property type="molecule type" value="Genomic_DNA"/>
</dbReference>
<dbReference type="PANTHER" id="PTHR11014:SF63">
    <property type="entry name" value="METALLOPEPTIDASE, PUTATIVE (AFU_ORTHOLOGUE AFUA_6G09600)-RELATED"/>
    <property type="match status" value="1"/>
</dbReference>
<feature type="domain" description="Peptidase M20 dimerisation" evidence="3">
    <location>
        <begin position="188"/>
        <end position="280"/>
    </location>
</feature>
<comment type="cofactor">
    <cofactor evidence="2">
        <name>Mn(2+)</name>
        <dbReference type="ChEBI" id="CHEBI:29035"/>
    </cofactor>
    <text evidence="2">The Mn(2+) ion enhances activity.</text>
</comment>
<feature type="binding site" evidence="2">
    <location>
        <position position="359"/>
    </location>
    <ligand>
        <name>Mn(2+)</name>
        <dbReference type="ChEBI" id="CHEBI:29035"/>
        <label>2</label>
    </ligand>
</feature>
<evidence type="ECO:0000259" key="3">
    <source>
        <dbReference type="Pfam" id="PF07687"/>
    </source>
</evidence>
<keyword evidence="2" id="KW-0479">Metal-binding</keyword>
<dbReference type="RefSeq" id="WP_072967559.1">
    <property type="nucleotide sequence ID" value="NZ_FRAJ01000013.1"/>
</dbReference>
<dbReference type="Gene3D" id="3.40.630.10">
    <property type="entry name" value="Zn peptidases"/>
    <property type="match status" value="1"/>
</dbReference>
<dbReference type="Pfam" id="PF01546">
    <property type="entry name" value="Peptidase_M20"/>
    <property type="match status" value="1"/>
</dbReference>
<dbReference type="InterPro" id="IPR011650">
    <property type="entry name" value="Peptidase_M20_dimer"/>
</dbReference>
<evidence type="ECO:0000256" key="2">
    <source>
        <dbReference type="PIRSR" id="PIRSR005962-1"/>
    </source>
</evidence>
<evidence type="ECO:0000313" key="4">
    <source>
        <dbReference type="EMBL" id="SHK27761.1"/>
    </source>
</evidence>
<feature type="binding site" evidence="2">
    <location>
        <position position="164"/>
    </location>
    <ligand>
        <name>Mn(2+)</name>
        <dbReference type="ChEBI" id="CHEBI:29035"/>
        <label>2</label>
    </ligand>
</feature>
<reference evidence="4 5" key="1">
    <citation type="submission" date="2016-11" db="EMBL/GenBank/DDBJ databases">
        <authorList>
            <person name="Jaros S."/>
            <person name="Januszkiewicz K."/>
            <person name="Wedrychowicz H."/>
        </authorList>
    </citation>
    <scope>NUCLEOTIDE SEQUENCE [LARGE SCALE GENOMIC DNA]</scope>
    <source>
        <strain evidence="4 5">DSM 14501</strain>
    </source>
</reference>
<dbReference type="GO" id="GO:0050118">
    <property type="term" value="F:N-acetyldiaminopimelate deacetylase activity"/>
    <property type="evidence" value="ECO:0007669"/>
    <property type="project" value="UniProtKB-ARBA"/>
</dbReference>
<dbReference type="GO" id="GO:0046872">
    <property type="term" value="F:metal ion binding"/>
    <property type="evidence" value="ECO:0007669"/>
    <property type="project" value="UniProtKB-KW"/>
</dbReference>
<name>A0A1M6R5K9_9FIRM</name>
<dbReference type="SUPFAM" id="SSF53187">
    <property type="entry name" value="Zn-dependent exopeptidases"/>
    <property type="match status" value="1"/>
</dbReference>
<dbReference type="Gene3D" id="3.30.70.360">
    <property type="match status" value="1"/>
</dbReference>
<dbReference type="AlphaFoldDB" id="A0A1M6R5K9"/>
<dbReference type="InterPro" id="IPR036264">
    <property type="entry name" value="Bact_exopeptidase_dim_dom"/>
</dbReference>